<evidence type="ECO:0000256" key="7">
    <source>
        <dbReference type="SAM" id="Phobius"/>
    </source>
</evidence>
<keyword evidence="9" id="KW-1185">Reference proteome</keyword>
<dbReference type="Pfam" id="PF03773">
    <property type="entry name" value="ArsP_1"/>
    <property type="match status" value="1"/>
</dbReference>
<feature type="transmembrane region" description="Helical" evidence="7">
    <location>
        <begin position="240"/>
        <end position="262"/>
    </location>
</feature>
<gene>
    <name evidence="8" type="ordered locus">Plabr_4300</name>
</gene>
<evidence type="ECO:0000256" key="1">
    <source>
        <dbReference type="ARBA" id="ARBA00004651"/>
    </source>
</evidence>
<comment type="subcellular location">
    <subcellularLocation>
        <location evidence="1">Cell membrane</location>
        <topology evidence="1">Multi-pass membrane protein</topology>
    </subcellularLocation>
</comment>
<dbReference type="STRING" id="756272.Plabr_4300"/>
<feature type="transmembrane region" description="Helical" evidence="7">
    <location>
        <begin position="115"/>
        <end position="134"/>
    </location>
</feature>
<keyword evidence="3" id="KW-1003">Cell membrane</keyword>
<feature type="transmembrane region" description="Helical" evidence="7">
    <location>
        <begin position="169"/>
        <end position="191"/>
    </location>
</feature>
<feature type="transmembrane region" description="Helical" evidence="7">
    <location>
        <begin position="88"/>
        <end position="108"/>
    </location>
</feature>
<keyword evidence="4 7" id="KW-0812">Transmembrane</keyword>
<sequence>MFEAVSWGAVLRVSQSAAQAAPFILTGFIVAAVFRRWLGPKNVQKLFGTGSWRSLPQAWAIGMLLPVCSLGVIPVMREMKRCGVSGGTILAFGLTAPLFNPLSVLYGLTLSEPMTIFAFSLCSLLVVTVIGLVFDRLFPPKEVIVEDEPSVPYGIKRILAVCVSMGREFWSWSTVYILIGLSGIVLLNVILPKSSFQTSVNGGDVWAPVLMTGVAIPAYATPMLAMSQLGTMFQHGNSVGAAFALLILGAGLNFGIIAWMIVAYGWKRSVSWMVILLAVVLGLGYGLEKPLYPTDIDPADHTHAFDVYCCPFDLNQIAYANAVWQKIQDDIRPEEIIGLISMAVIAVMGLGLKLADRRWSIEAWLTTQPAAEAQGKRYDIVLPSWVLASATMVGLVAVSVSMCFAYYPDPDECLEEIFIVKGEVLSAARSGHTDHAMYWIPVWEDWNRRLQVGVYLRKLELSDYHRFKAKIVADQLELLEHAMEDEETEEVKHYSTLLARAHARMTRAYRELP</sequence>
<dbReference type="PANTHER" id="PTHR34184">
    <property type="entry name" value="UPF0718 PROTEIN YCGR"/>
    <property type="match status" value="1"/>
</dbReference>
<evidence type="ECO:0000256" key="3">
    <source>
        <dbReference type="ARBA" id="ARBA00022475"/>
    </source>
</evidence>
<feature type="transmembrane region" description="Helical" evidence="7">
    <location>
        <begin position="336"/>
        <end position="355"/>
    </location>
</feature>
<proteinExistence type="inferred from homology"/>
<feature type="transmembrane region" description="Helical" evidence="7">
    <location>
        <begin position="385"/>
        <end position="407"/>
    </location>
</feature>
<dbReference type="AlphaFoldDB" id="F0SJN5"/>
<dbReference type="RefSeq" id="WP_013630578.1">
    <property type="nucleotide sequence ID" value="NC_015174.1"/>
</dbReference>
<feature type="transmembrane region" description="Helical" evidence="7">
    <location>
        <begin position="203"/>
        <end position="220"/>
    </location>
</feature>
<comment type="similarity">
    <text evidence="2">Belongs to the UPF0718 family.</text>
</comment>
<evidence type="ECO:0008006" key="10">
    <source>
        <dbReference type="Google" id="ProtNLM"/>
    </source>
</evidence>
<dbReference type="KEGG" id="pbs:Plabr_4300"/>
<evidence type="ECO:0000256" key="4">
    <source>
        <dbReference type="ARBA" id="ARBA00022692"/>
    </source>
</evidence>
<dbReference type="OrthoDB" id="9777774at2"/>
<evidence type="ECO:0000256" key="5">
    <source>
        <dbReference type="ARBA" id="ARBA00022989"/>
    </source>
</evidence>
<protein>
    <recommendedName>
        <fullName evidence="10">Permease</fullName>
    </recommendedName>
</protein>
<keyword evidence="5 7" id="KW-1133">Transmembrane helix</keyword>
<evidence type="ECO:0000256" key="2">
    <source>
        <dbReference type="ARBA" id="ARBA00006386"/>
    </source>
</evidence>
<dbReference type="HOGENOM" id="CLU_530892_0_0_0"/>
<dbReference type="InterPro" id="IPR005524">
    <property type="entry name" value="DUF318"/>
</dbReference>
<dbReference type="EMBL" id="CP002546">
    <property type="protein sequence ID" value="ADY61873.1"/>
    <property type="molecule type" value="Genomic_DNA"/>
</dbReference>
<feature type="transmembrane region" description="Helical" evidence="7">
    <location>
        <begin position="269"/>
        <end position="287"/>
    </location>
</feature>
<dbReference type="GO" id="GO:0005886">
    <property type="term" value="C:plasma membrane"/>
    <property type="evidence" value="ECO:0007669"/>
    <property type="project" value="UniProtKB-SubCell"/>
</dbReference>
<evidence type="ECO:0000313" key="8">
    <source>
        <dbReference type="EMBL" id="ADY61873.1"/>
    </source>
</evidence>
<evidence type="ECO:0000256" key="6">
    <source>
        <dbReference type="ARBA" id="ARBA00023136"/>
    </source>
</evidence>
<organism evidence="8 9">
    <name type="scientific">Rubinisphaera brasiliensis (strain ATCC 49424 / DSM 5305 / JCM 21570 / IAM 15109 / NBRC 103401 / IFAM 1448)</name>
    <name type="common">Planctomyces brasiliensis</name>
    <dbReference type="NCBI Taxonomy" id="756272"/>
    <lineage>
        <taxon>Bacteria</taxon>
        <taxon>Pseudomonadati</taxon>
        <taxon>Planctomycetota</taxon>
        <taxon>Planctomycetia</taxon>
        <taxon>Planctomycetales</taxon>
        <taxon>Planctomycetaceae</taxon>
        <taxon>Rubinisphaera</taxon>
    </lineage>
</organism>
<dbReference type="InterPro" id="IPR052923">
    <property type="entry name" value="UPF0718"/>
</dbReference>
<accession>F0SJN5</accession>
<keyword evidence="6 7" id="KW-0472">Membrane</keyword>
<dbReference type="PANTHER" id="PTHR34184:SF4">
    <property type="entry name" value="UPF0718 PROTEIN YCGR"/>
    <property type="match status" value="1"/>
</dbReference>
<feature type="transmembrane region" description="Helical" evidence="7">
    <location>
        <begin position="58"/>
        <end position="76"/>
    </location>
</feature>
<evidence type="ECO:0000313" key="9">
    <source>
        <dbReference type="Proteomes" id="UP000006860"/>
    </source>
</evidence>
<dbReference type="Proteomes" id="UP000006860">
    <property type="component" value="Chromosome"/>
</dbReference>
<dbReference type="eggNOG" id="COG0701">
    <property type="taxonomic scope" value="Bacteria"/>
</dbReference>
<reference evidence="9" key="1">
    <citation type="submission" date="2011-02" db="EMBL/GenBank/DDBJ databases">
        <title>The complete genome of Planctomyces brasiliensis DSM 5305.</title>
        <authorList>
            <person name="Lucas S."/>
            <person name="Copeland A."/>
            <person name="Lapidus A."/>
            <person name="Bruce D."/>
            <person name="Goodwin L."/>
            <person name="Pitluck S."/>
            <person name="Kyrpides N."/>
            <person name="Mavromatis K."/>
            <person name="Pagani I."/>
            <person name="Ivanova N."/>
            <person name="Ovchinnikova G."/>
            <person name="Lu M."/>
            <person name="Detter J.C."/>
            <person name="Han C."/>
            <person name="Land M."/>
            <person name="Hauser L."/>
            <person name="Markowitz V."/>
            <person name="Cheng J.-F."/>
            <person name="Hugenholtz P."/>
            <person name="Woyke T."/>
            <person name="Wu D."/>
            <person name="Tindall B."/>
            <person name="Pomrenke H.G."/>
            <person name="Brambilla E."/>
            <person name="Klenk H.-P."/>
            <person name="Eisen J.A."/>
        </authorList>
    </citation>
    <scope>NUCLEOTIDE SEQUENCE [LARGE SCALE GENOMIC DNA]</scope>
    <source>
        <strain evidence="9">ATCC 49424 / DSM 5305 / JCM 21570 / NBRC 103401 / IFAM 1448</strain>
    </source>
</reference>
<feature type="transmembrane region" description="Helical" evidence="7">
    <location>
        <begin position="20"/>
        <end position="38"/>
    </location>
</feature>
<name>F0SJN5_RUBBR</name>